<proteinExistence type="predicted"/>
<gene>
    <name evidence="2" type="ORF">ABMA28_002640</name>
    <name evidence="3" type="ORF">ABMA28_002641</name>
</gene>
<dbReference type="Pfam" id="PF17921">
    <property type="entry name" value="Integrase_H2C2"/>
    <property type="match status" value="1"/>
</dbReference>
<dbReference type="InterPro" id="IPR012337">
    <property type="entry name" value="RNaseH-like_sf"/>
</dbReference>
<organism evidence="3 4">
    <name type="scientific">Loxostege sticticalis</name>
    <name type="common">Beet webworm moth</name>
    <dbReference type="NCBI Taxonomy" id="481309"/>
    <lineage>
        <taxon>Eukaryota</taxon>
        <taxon>Metazoa</taxon>
        <taxon>Ecdysozoa</taxon>
        <taxon>Arthropoda</taxon>
        <taxon>Hexapoda</taxon>
        <taxon>Insecta</taxon>
        <taxon>Pterygota</taxon>
        <taxon>Neoptera</taxon>
        <taxon>Endopterygota</taxon>
        <taxon>Lepidoptera</taxon>
        <taxon>Glossata</taxon>
        <taxon>Ditrysia</taxon>
        <taxon>Pyraloidea</taxon>
        <taxon>Crambidae</taxon>
        <taxon>Pyraustinae</taxon>
        <taxon>Loxostege</taxon>
    </lineage>
</organism>
<dbReference type="EMBL" id="JBEDNZ010000013">
    <property type="protein sequence ID" value="KAL0830475.1"/>
    <property type="molecule type" value="Genomic_DNA"/>
</dbReference>
<reference evidence="3 4" key="1">
    <citation type="submission" date="2024-06" db="EMBL/GenBank/DDBJ databases">
        <title>A chromosome-level genome assembly of beet webworm, Loxostege sticticalis.</title>
        <authorList>
            <person name="Zhang Y."/>
        </authorList>
    </citation>
    <scope>NUCLEOTIDE SEQUENCE [LARGE SCALE GENOMIC DNA]</scope>
    <source>
        <strain evidence="3">AQ028</strain>
        <tissue evidence="3">Male pupae</tissue>
    </source>
</reference>
<evidence type="ECO:0000259" key="1">
    <source>
        <dbReference type="PROSITE" id="PS50994"/>
    </source>
</evidence>
<evidence type="ECO:0000313" key="3">
    <source>
        <dbReference type="EMBL" id="KAL0830476.1"/>
    </source>
</evidence>
<dbReference type="Proteomes" id="UP001549921">
    <property type="component" value="Unassembled WGS sequence"/>
</dbReference>
<dbReference type="PROSITE" id="PS50994">
    <property type="entry name" value="INTEGRASE"/>
    <property type="match status" value="1"/>
</dbReference>
<comment type="caution">
    <text evidence="3">The sequence shown here is derived from an EMBL/GenBank/DDBJ whole genome shotgun (WGS) entry which is preliminary data.</text>
</comment>
<dbReference type="InterPro" id="IPR040676">
    <property type="entry name" value="DUF5641"/>
</dbReference>
<sequence>MHCFCDASKDAYGACIYLKSVDAEGNVKVSLLCAKSRVAPLKASTIPRLELCAAVVGAQLTSSVTQALRCTINRHIFWTDSSVVLGWLKTPNKTKTFVANRVAAIGELTDYASWRHVPTTENPADLLSRGIDPQNVADCAIWWHGPTFLLQHESSWPSLPLPVIQLPELKAMPALVAEVESPTPAVDFDRFSKLVTLQRVYARVFRFINNCRYPNKKLKGELQVSELNKSLQTLITISQNESFPNEICRLRKNSTLPAKSIFASLTPFLDEQGVLRVGGRINNSAYDYDKKHQIILKANHPLTKLIFHEEHKRLLHAGPQQMLASIRDRYWPIGGRSLARSTARSCLVCRRVKGKTISNIMGNLPKERVEPDFPFLTVATDFAGPFLITDRKGRGCKITKCYLCIFICFRYHCIHLEAVSELSKDAFVLTLKRFIARRGLPSTIYCDNGTNFVAAAKEIGSFLKSSQNSIHEFAARQGIEFKFSPAYAPHFNGLAEAGVKSAKHHIHRILGSTHLTFEELSSLFAQVEAILNSRPLCPLSPSPDDFQPLTPGHFLIGRQLTALPSPCYVDSNLHRLDRFQRLEQARQHFWLRWTSEYIAELQQRTKWQTKCRDVKLNDMVLIKEANTPPLCWRLGRIAKLFPGSDGIPRVVDVNTAHGTVRRALNRLCLLPMSDD</sequence>
<evidence type="ECO:0000313" key="2">
    <source>
        <dbReference type="EMBL" id="KAL0830475.1"/>
    </source>
</evidence>
<dbReference type="EMBL" id="JBEDNZ010000013">
    <property type="protein sequence ID" value="KAL0830476.1"/>
    <property type="molecule type" value="Genomic_DNA"/>
</dbReference>
<dbReference type="SUPFAM" id="SSF53098">
    <property type="entry name" value="Ribonuclease H-like"/>
    <property type="match status" value="1"/>
</dbReference>
<dbReference type="InterPro" id="IPR036397">
    <property type="entry name" value="RNaseH_sf"/>
</dbReference>
<feature type="domain" description="Integrase catalytic" evidence="1">
    <location>
        <begin position="370"/>
        <end position="559"/>
    </location>
</feature>
<dbReference type="Pfam" id="PF05380">
    <property type="entry name" value="Peptidase_A17"/>
    <property type="match status" value="1"/>
</dbReference>
<dbReference type="InterPro" id="IPR001584">
    <property type="entry name" value="Integrase_cat-core"/>
</dbReference>
<dbReference type="InterPro" id="IPR041588">
    <property type="entry name" value="Integrase_H2C2"/>
</dbReference>
<dbReference type="PANTHER" id="PTHR47331:SF1">
    <property type="entry name" value="GAG-LIKE PROTEIN"/>
    <property type="match status" value="1"/>
</dbReference>
<dbReference type="AlphaFoldDB" id="A0ABD0SXI3"/>
<dbReference type="InterPro" id="IPR008042">
    <property type="entry name" value="Retrotrans_Pao"/>
</dbReference>
<dbReference type="Pfam" id="PF18701">
    <property type="entry name" value="DUF5641"/>
    <property type="match status" value="1"/>
</dbReference>
<accession>A0ABD0SXI3</accession>
<dbReference type="PANTHER" id="PTHR47331">
    <property type="entry name" value="PHD-TYPE DOMAIN-CONTAINING PROTEIN"/>
    <property type="match status" value="1"/>
</dbReference>
<protein>
    <recommendedName>
        <fullName evidence="1">Integrase catalytic domain-containing protein</fullName>
    </recommendedName>
</protein>
<dbReference type="Gene3D" id="3.30.420.10">
    <property type="entry name" value="Ribonuclease H-like superfamily/Ribonuclease H"/>
    <property type="match status" value="1"/>
</dbReference>
<name>A0ABD0SXI3_LOXSC</name>
<evidence type="ECO:0000313" key="4">
    <source>
        <dbReference type="Proteomes" id="UP001549921"/>
    </source>
</evidence>